<gene>
    <name evidence="3" type="ORF">KP509_11G092200</name>
</gene>
<feature type="compositionally biased region" description="Polar residues" evidence="2">
    <location>
        <begin position="1094"/>
        <end position="1103"/>
    </location>
</feature>
<dbReference type="EMBL" id="CM035416">
    <property type="protein sequence ID" value="KAH7426252.1"/>
    <property type="molecule type" value="Genomic_DNA"/>
</dbReference>
<feature type="region of interest" description="Disordered" evidence="2">
    <location>
        <begin position="1368"/>
        <end position="1410"/>
    </location>
</feature>
<feature type="region of interest" description="Disordered" evidence="2">
    <location>
        <begin position="358"/>
        <end position="448"/>
    </location>
</feature>
<feature type="compositionally biased region" description="Polar residues" evidence="2">
    <location>
        <begin position="1065"/>
        <end position="1083"/>
    </location>
</feature>
<accession>A0A8T2TTT2</accession>
<feature type="region of interest" description="Disordered" evidence="2">
    <location>
        <begin position="1225"/>
        <end position="1262"/>
    </location>
</feature>
<evidence type="ECO:0000256" key="1">
    <source>
        <dbReference type="SAM" id="Coils"/>
    </source>
</evidence>
<evidence type="ECO:0000313" key="3">
    <source>
        <dbReference type="EMBL" id="KAH7426252.1"/>
    </source>
</evidence>
<name>A0A8T2TTT2_CERRI</name>
<sequence>MRTSRRLDYAEFQVSPRHTRCQLFVTADGIAEKLASGPIEPFLAHLRGAQVQAAQGNQLIRLEDSSGHNKSFHHQQSDDGWFCKGTVQRFVRFVSTPEVLERVKTIEEEIIQLEQVHSALLNTSGQVQDKLSFNGAGSGCQTMKYCASTLVPKRLSIEENKNESDASKNDLLKAMDARLRALNLEQAAAISRACAAGFDDDSIRDLIIFADHFGADRLRTACGHFLAISHKEGKGDRHAYSPKFETPDDVSCTSNSSLSSMLVSKEEAWLQGAKRKLNFGANKLHTVEFCGGTETNATGKAGQDAGKNGSSTIIPSNQLYDGDRFCAHFEETAQQVEEISSKDFGSQMDEKKELALQECSHKDAGKSSRARCSQRLEPALEKRSTQVPGLKVCVESSGSGHHSARSPERHIAQDYGKASKETNTSRNTDENLHKGTDRGNDQDTQEDVPAGRLSVQAAISLFESKQKDSSEPPIRRLGKRANQKVLTQVCSSPSEKFVLKRWSVQNSCSPAGKITQEDKVASNDVVEKQQEPHSEKVKFDLNDLSSPKQNIHGEPIADDPVGLNAEDSLTNYLQLDSSCHLEEECNSAGIQDMKQVPSPVQKPSYSVSILDTRLDSQNLQSTDHIFPTVQNDPENTYDSDADLAATQVSVSVSLPEQATAEVKAKSEPLVNRTERNHQNMQLKQDCIVNETPEVSNSDEPSFKLSKCKPYGVKLSAHVTPPVYSEHEKMEFRTMGSPQSKQHLRSKSETIKVVEAPVTNSRQIGKNANLGKPSAKQKMNLMKEIPINLLGSVDLHMQALVQMVEQQNTERSFNSVQTAIRRREEQRGRFYDHYSKLRDAKMMGEHPAKKAEREAKLKLMQDTLERRKAEIEKRSVRLTRKKVHEVPATDLEGKRLTLNKGIRSTSAEQVKCFQVLLLQKMTGRFRFLNQKLHLKWQNDLKAAEGYAYEEPSMNTGDNIFHDTNSISRFSTDHLSKNQFSSLRLQTPVGSQSCLSKSLNNSGNSVREAAYSSKSVSKNFATTTSQLSSSSNIIDNLPTKAASSTKDGSRTLVRIGGSARIHPRVTISPSNVDSLMDGSNNSTTPGKAERKEAKRQSSIARKNSASIAVARSLSTDTEILLGSPKLQQDAEMTESKSPQFSRATQEAKRFLRKGQGIGPGVGAGIVKSVLAETPVKPEENTCISRKQDEFFVDFEGARSTSEDLAKSVVAENSCIQDMDNFATPITETLPLENVESESASRPTSRPTENGDEEAPDFERGSASENDTISLENIISCAKIEIGSRVKDSAPQGLRIHVTNRTPKEKTFILSDLLSRKDSDTFDSTAGHVSSSVSFRETLLSPHGHYVSPFPTAAQPYSSMLHRGAISSRFSPSRVDLSPQNPATWNVSRFGKNTQDPESFTRNRHSGVNQKQASILSLPAKEPSKGFKRLLHFGRKNRASEAADHVSVSTTSEGDDDPDEVREFGSHSYDEMMQNHSYDEMMQKTQIQRKGFEHSNIRDQHTMPEQGTARIFESSIPYPPANFKLREEHMPGGNPTKVSRSFFSLSTFRIKASDGRLR</sequence>
<feature type="compositionally biased region" description="Polar residues" evidence="2">
    <location>
        <begin position="1133"/>
        <end position="1142"/>
    </location>
</feature>
<feature type="compositionally biased region" description="Polar residues" evidence="2">
    <location>
        <begin position="1375"/>
        <end position="1410"/>
    </location>
</feature>
<feature type="region of interest" description="Disordered" evidence="2">
    <location>
        <begin position="1435"/>
        <end position="1457"/>
    </location>
</feature>
<feature type="region of interest" description="Disordered" evidence="2">
    <location>
        <begin position="1119"/>
        <end position="1142"/>
    </location>
</feature>
<keyword evidence="4" id="KW-1185">Reference proteome</keyword>
<protein>
    <submittedName>
        <fullName evidence="3">Uncharacterized protein</fullName>
    </submittedName>
</protein>
<evidence type="ECO:0000313" key="4">
    <source>
        <dbReference type="Proteomes" id="UP000825935"/>
    </source>
</evidence>
<feature type="coiled-coil region" evidence="1">
    <location>
        <begin position="853"/>
        <end position="880"/>
    </location>
</feature>
<feature type="region of interest" description="Disordered" evidence="2">
    <location>
        <begin position="1058"/>
        <end position="1103"/>
    </location>
</feature>
<dbReference type="PANTHER" id="PTHR31008:SF15">
    <property type="entry name" value="GPI-ANCHORED ADHESIN-LIKE PROTEIN"/>
    <property type="match status" value="1"/>
</dbReference>
<proteinExistence type="predicted"/>
<evidence type="ECO:0000256" key="2">
    <source>
        <dbReference type="SAM" id="MobiDB-lite"/>
    </source>
</evidence>
<organism evidence="3 4">
    <name type="scientific">Ceratopteris richardii</name>
    <name type="common">Triangle waterfern</name>
    <dbReference type="NCBI Taxonomy" id="49495"/>
    <lineage>
        <taxon>Eukaryota</taxon>
        <taxon>Viridiplantae</taxon>
        <taxon>Streptophyta</taxon>
        <taxon>Embryophyta</taxon>
        <taxon>Tracheophyta</taxon>
        <taxon>Polypodiopsida</taxon>
        <taxon>Polypodiidae</taxon>
        <taxon>Polypodiales</taxon>
        <taxon>Pteridineae</taxon>
        <taxon>Pteridaceae</taxon>
        <taxon>Parkerioideae</taxon>
        <taxon>Ceratopteris</taxon>
    </lineage>
</organism>
<feature type="compositionally biased region" description="Basic and acidic residues" evidence="2">
    <location>
        <begin position="405"/>
        <end position="420"/>
    </location>
</feature>
<comment type="caution">
    <text evidence="3">The sequence shown here is derived from an EMBL/GenBank/DDBJ whole genome shotgun (WGS) entry which is preliminary data.</text>
</comment>
<dbReference type="PANTHER" id="PTHR31008">
    <property type="entry name" value="COP1-INTERACTING PROTEIN-RELATED"/>
    <property type="match status" value="1"/>
</dbReference>
<feature type="compositionally biased region" description="Basic and acidic residues" evidence="2">
    <location>
        <begin position="427"/>
        <end position="441"/>
    </location>
</feature>
<feature type="compositionally biased region" description="Polar residues" evidence="2">
    <location>
        <begin position="1234"/>
        <end position="1245"/>
    </location>
</feature>
<reference evidence="3" key="1">
    <citation type="submission" date="2021-08" db="EMBL/GenBank/DDBJ databases">
        <title>WGS assembly of Ceratopteris richardii.</title>
        <authorList>
            <person name="Marchant D.B."/>
            <person name="Chen G."/>
            <person name="Jenkins J."/>
            <person name="Shu S."/>
            <person name="Leebens-Mack J."/>
            <person name="Grimwood J."/>
            <person name="Schmutz J."/>
            <person name="Soltis P."/>
            <person name="Soltis D."/>
            <person name="Chen Z.-H."/>
        </authorList>
    </citation>
    <scope>NUCLEOTIDE SEQUENCE</scope>
    <source>
        <strain evidence="3">Whitten #5841</strain>
        <tissue evidence="3">Leaf</tissue>
    </source>
</reference>
<dbReference type="OrthoDB" id="2020180at2759"/>
<keyword evidence="1" id="KW-0175">Coiled coil</keyword>
<dbReference type="Proteomes" id="UP000825935">
    <property type="component" value="Chromosome 11"/>
</dbReference>